<reference evidence="2 3" key="1">
    <citation type="submission" date="2024-04" db="EMBL/GenBank/DDBJ databases">
        <title>Tritrichomonas musculus Genome.</title>
        <authorList>
            <person name="Alves-Ferreira E."/>
            <person name="Grigg M."/>
            <person name="Lorenzi H."/>
            <person name="Galac M."/>
        </authorList>
    </citation>
    <scope>NUCLEOTIDE SEQUENCE [LARGE SCALE GENOMIC DNA]</scope>
    <source>
        <strain evidence="2 3">EAF2021</strain>
    </source>
</reference>
<evidence type="ECO:0000313" key="3">
    <source>
        <dbReference type="Proteomes" id="UP001470230"/>
    </source>
</evidence>
<evidence type="ECO:0000256" key="1">
    <source>
        <dbReference type="SAM" id="Phobius"/>
    </source>
</evidence>
<evidence type="ECO:0008006" key="4">
    <source>
        <dbReference type="Google" id="ProtNLM"/>
    </source>
</evidence>
<protein>
    <recommendedName>
        <fullName evidence="4">VPS9 domain-containing protein</fullName>
    </recommendedName>
</protein>
<keyword evidence="1" id="KW-0812">Transmembrane</keyword>
<comment type="caution">
    <text evidence="2">The sequence shown here is derived from an EMBL/GenBank/DDBJ whole genome shotgun (WGS) entry which is preliminary data.</text>
</comment>
<accession>A0ABR2KM99</accession>
<keyword evidence="1" id="KW-0472">Membrane</keyword>
<keyword evidence="1" id="KW-1133">Transmembrane helix</keyword>
<name>A0ABR2KM99_9EUKA</name>
<organism evidence="2 3">
    <name type="scientific">Tritrichomonas musculus</name>
    <dbReference type="NCBI Taxonomy" id="1915356"/>
    <lineage>
        <taxon>Eukaryota</taxon>
        <taxon>Metamonada</taxon>
        <taxon>Parabasalia</taxon>
        <taxon>Tritrichomonadida</taxon>
        <taxon>Tritrichomonadidae</taxon>
        <taxon>Tritrichomonas</taxon>
    </lineage>
</organism>
<feature type="transmembrane region" description="Helical" evidence="1">
    <location>
        <begin position="161"/>
        <end position="184"/>
    </location>
</feature>
<gene>
    <name evidence="2" type="ORF">M9Y10_029083</name>
</gene>
<evidence type="ECO:0000313" key="2">
    <source>
        <dbReference type="EMBL" id="KAK8891861.1"/>
    </source>
</evidence>
<dbReference type="Proteomes" id="UP001470230">
    <property type="component" value="Unassembled WGS sequence"/>
</dbReference>
<sequence length="763" mass="89212">MKSTFNFGEVTLEFLKAFQEVQFELQCECSMNTIETYSRVKEFQKLQILYRQHVSSQKNHFLKFYQIFQKFIFHKNIGSLNFDISQDEIFADDHRRIPTISQFSNYVTNITDANVIEFLTYSTIPAYFSYFCTTFDVDNLVQFFTHIIEIDKNHEKKYFDVYARSIFVSPFFLSFITFALQPFFSSCLYKNLSSNDLDQIILHVKKHWRDKIHYLPKFAYDIIKISPNPAQTISKAFFEIALKNINDYNSFLQIYLLIYIGQFPSKEYLSIMSSLFTYSSENNILDDLVQIMFDNYNIQNDQKMDNLLENSFDDDFFFNDEDKKNAPSLFQPFLFSTIDYAVIDFITGATDTFTFPNVYRVYNCFHENETVAQSIHNINEMTMDNDSLQVKAALRHLLQVCDTIPIFHRVPDGLTVEDFFNIYLVNKGPIESLSKRIELAKVVQLICTYDNPQKIISHLYETVLDRTKEIRALSAFTAISKKINKQKQTMRFSIIQTEKNFDSALIISPKLSSLNSKSVSIFSISANFLLTSNFLPKQISILEEDSVEKYYNKPILLIKDIESVLKSIGKELSNSKDIIYSRLTKNFNINNFIASRRNLNQADIDVSNYISQNPQVFFEKNFAITKQPLKFDTNRWLIEQINQFKSDGCLCEILTDASEESYPLRKASVYNFYLYQIRSCLIRRFPPEKGEIGADQFIPSEAAFYWLMNPGKIVTNFVFLHDFLNNNYYKDFIDVTDIVAILKLIIQLACPNLDLEILCKIND</sequence>
<proteinExistence type="predicted"/>
<keyword evidence="3" id="KW-1185">Reference proteome</keyword>
<dbReference type="EMBL" id="JAPFFF010000004">
    <property type="protein sequence ID" value="KAK8891861.1"/>
    <property type="molecule type" value="Genomic_DNA"/>
</dbReference>